<dbReference type="Pfam" id="PF13561">
    <property type="entry name" value="adh_short_C2"/>
    <property type="match status" value="1"/>
</dbReference>
<sequence>MDLGLNGKTVFIAGASRGIGLGIAEALLAEGAKVALAARGEEKLEQERARLAAVYGEDNVWARAGDLRDSRTVETMIDTIENELGELWGAVANVGLHPCPPGFEVDDSTWDAGISQNLDSAFFLARSALRRMDPRGEGSILMISSIAGLTGLGTPLTYGTSKAAMNHLTKELARVSGRNNVRINAIAPGNIIFPDGEWEERINGDRGDAWKRWIKREVPLQRFGRPEEIGSAAAFLLSPVASFITGAIVPVDGGQTR</sequence>
<proteinExistence type="inferred from homology"/>
<evidence type="ECO:0000313" key="4">
    <source>
        <dbReference type="EMBL" id="KCZ65016.1"/>
    </source>
</evidence>
<evidence type="ECO:0000313" key="6">
    <source>
        <dbReference type="Proteomes" id="UP000259173"/>
    </source>
</evidence>
<dbReference type="PATRIC" id="fig|1280948.3.peg.227"/>
<organism evidence="4 5">
    <name type="scientific">Hyphomonas atlantica</name>
    <dbReference type="NCBI Taxonomy" id="1280948"/>
    <lineage>
        <taxon>Bacteria</taxon>
        <taxon>Pseudomonadati</taxon>
        <taxon>Pseudomonadota</taxon>
        <taxon>Alphaproteobacteria</taxon>
        <taxon>Hyphomonadales</taxon>
        <taxon>Hyphomonadaceae</taxon>
        <taxon>Hyphomonas</taxon>
    </lineage>
</organism>
<dbReference type="Proteomes" id="UP000263957">
    <property type="component" value="Unassembled WGS sequence"/>
</dbReference>
<dbReference type="PRINTS" id="PR00081">
    <property type="entry name" value="GDHRDH"/>
</dbReference>
<comment type="similarity">
    <text evidence="1">Belongs to the short-chain dehydrogenases/reductases (SDR) family.</text>
</comment>
<comment type="caution">
    <text evidence="4">The sequence shown here is derived from an EMBL/GenBank/DDBJ whole genome shotgun (WGS) entry which is preliminary data.</text>
</comment>
<evidence type="ECO:0000313" key="5">
    <source>
        <dbReference type="Proteomes" id="UP000024547"/>
    </source>
</evidence>
<dbReference type="PANTHER" id="PTHR42879">
    <property type="entry name" value="3-OXOACYL-(ACYL-CARRIER-PROTEIN) REDUCTASE"/>
    <property type="match status" value="1"/>
</dbReference>
<accession>A0A059EBE1</accession>
<dbReference type="InterPro" id="IPR050259">
    <property type="entry name" value="SDR"/>
</dbReference>
<dbReference type="CDD" id="cd05233">
    <property type="entry name" value="SDR_c"/>
    <property type="match status" value="1"/>
</dbReference>
<dbReference type="STRING" id="1280948.HY36_01180"/>
<keyword evidence="5" id="KW-1185">Reference proteome</keyword>
<reference evidence="6 7" key="2">
    <citation type="journal article" date="2018" name="Nat. Biotechnol.">
        <title>A standardized bacterial taxonomy based on genome phylogeny substantially revises the tree of life.</title>
        <authorList>
            <person name="Parks D.H."/>
            <person name="Chuvochina M."/>
            <person name="Waite D.W."/>
            <person name="Rinke C."/>
            <person name="Skarshewski A."/>
            <person name="Chaumeil P.A."/>
            <person name="Hugenholtz P."/>
        </authorList>
    </citation>
    <scope>NUCLEOTIDE SEQUENCE [LARGE SCALE GENOMIC DNA]</scope>
    <source>
        <strain evidence="3">UBA10378</strain>
        <strain evidence="2">UBA8557</strain>
    </source>
</reference>
<evidence type="ECO:0000313" key="7">
    <source>
        <dbReference type="Proteomes" id="UP000263957"/>
    </source>
</evidence>
<dbReference type="EMBL" id="DOGS01000016">
    <property type="protein sequence ID" value="HBQ47378.1"/>
    <property type="molecule type" value="Genomic_DNA"/>
</dbReference>
<evidence type="ECO:0000256" key="1">
    <source>
        <dbReference type="ARBA" id="ARBA00006484"/>
    </source>
</evidence>
<dbReference type="OrthoDB" id="9793325at2"/>
<dbReference type="InterPro" id="IPR036291">
    <property type="entry name" value="NAD(P)-bd_dom_sf"/>
</dbReference>
<dbReference type="Gene3D" id="3.40.50.720">
    <property type="entry name" value="NAD(P)-binding Rossmann-like Domain"/>
    <property type="match status" value="1"/>
</dbReference>
<protein>
    <submittedName>
        <fullName evidence="2">SDR family NAD(P)-dependent oxidoreductase</fullName>
    </submittedName>
</protein>
<dbReference type="Proteomes" id="UP000259173">
    <property type="component" value="Unassembled WGS sequence"/>
</dbReference>
<dbReference type="SUPFAM" id="SSF51735">
    <property type="entry name" value="NAD(P)-binding Rossmann-fold domains"/>
    <property type="match status" value="1"/>
</dbReference>
<dbReference type="RefSeq" id="WP_035547161.1">
    <property type="nucleotide sequence ID" value="NZ_AWFH01000001.1"/>
</dbReference>
<evidence type="ECO:0000313" key="2">
    <source>
        <dbReference type="EMBL" id="HAE93637.1"/>
    </source>
</evidence>
<dbReference type="eggNOG" id="COG1028">
    <property type="taxonomic scope" value="Bacteria"/>
</dbReference>
<dbReference type="AlphaFoldDB" id="A0A059EBE1"/>
<reference evidence="4 5" key="1">
    <citation type="journal article" date="2014" name="Antonie Van Leeuwenhoek">
        <title>Hyphomonas beringensis sp. nov. and Hyphomonas chukchiensis sp. nov., isolated from surface seawater of the Bering Sea and Chukchi Sea.</title>
        <authorList>
            <person name="Li C."/>
            <person name="Lai Q."/>
            <person name="Li G."/>
            <person name="Dong C."/>
            <person name="Wang J."/>
            <person name="Liao Y."/>
            <person name="Shao Z."/>
        </authorList>
    </citation>
    <scope>NUCLEOTIDE SEQUENCE [LARGE SCALE GENOMIC DNA]</scope>
    <source>
        <strain evidence="4 5">22II1-22F38</strain>
    </source>
</reference>
<dbReference type="Proteomes" id="UP000024547">
    <property type="component" value="Unassembled WGS sequence"/>
</dbReference>
<gene>
    <name evidence="2" type="ORF">DCG65_03695</name>
    <name evidence="3" type="ORF">DD728_00595</name>
    <name evidence="4" type="ORF">HY36_01180</name>
</gene>
<dbReference type="InterPro" id="IPR002347">
    <property type="entry name" value="SDR_fam"/>
</dbReference>
<evidence type="ECO:0000313" key="3">
    <source>
        <dbReference type="EMBL" id="HBQ47378.1"/>
    </source>
</evidence>
<dbReference type="EMBL" id="DMBR01000107">
    <property type="protein sequence ID" value="HAE93637.1"/>
    <property type="molecule type" value="Genomic_DNA"/>
</dbReference>
<name>A0A059EBE1_9PROT</name>
<dbReference type="PANTHER" id="PTHR42879:SF2">
    <property type="entry name" value="3-OXOACYL-[ACYL-CARRIER-PROTEIN] REDUCTASE FABG"/>
    <property type="match status" value="1"/>
</dbReference>
<dbReference type="FunFam" id="3.40.50.720:FF:000084">
    <property type="entry name" value="Short-chain dehydrogenase reductase"/>
    <property type="match status" value="1"/>
</dbReference>
<dbReference type="EMBL" id="AWFH01000001">
    <property type="protein sequence ID" value="KCZ65016.1"/>
    <property type="molecule type" value="Genomic_DNA"/>
</dbReference>